<evidence type="ECO:0000256" key="3">
    <source>
        <dbReference type="ARBA" id="ARBA00038054"/>
    </source>
</evidence>
<dbReference type="AlphaFoldDB" id="A0A7C5TGV8"/>
<accession>A0A7C5TGV8</accession>
<dbReference type="SUPFAM" id="SSF50475">
    <property type="entry name" value="FMN-binding split barrel"/>
    <property type="match status" value="1"/>
</dbReference>
<organism evidence="5">
    <name type="scientific">Ignisphaera aggregans</name>
    <dbReference type="NCBI Taxonomy" id="334771"/>
    <lineage>
        <taxon>Archaea</taxon>
        <taxon>Thermoproteota</taxon>
        <taxon>Thermoprotei</taxon>
        <taxon>Desulfurococcales</taxon>
        <taxon>Desulfurococcaceae</taxon>
        <taxon>Ignisphaera</taxon>
    </lineage>
</organism>
<reference evidence="5" key="1">
    <citation type="journal article" date="2020" name="mSystems">
        <title>Genome- and Community-Level Interaction Insights into Carbon Utilization and Element Cycling Functions of Hydrothermarchaeota in Hydrothermal Sediment.</title>
        <authorList>
            <person name="Zhou Z."/>
            <person name="Liu Y."/>
            <person name="Xu W."/>
            <person name="Pan J."/>
            <person name="Luo Z.H."/>
            <person name="Li M."/>
        </authorList>
    </citation>
    <scope>NUCLEOTIDE SEQUENCE [LARGE SCALE GENOMIC DNA]</scope>
    <source>
        <strain evidence="5">SpSt-1121</strain>
    </source>
</reference>
<dbReference type="InterPro" id="IPR052174">
    <property type="entry name" value="Flavoredoxin"/>
</dbReference>
<dbReference type="InterPro" id="IPR012349">
    <property type="entry name" value="Split_barrel_FMN-bd"/>
</dbReference>
<dbReference type="InterPro" id="IPR002563">
    <property type="entry name" value="Flavin_Rdtase-like_dom"/>
</dbReference>
<comment type="cofactor">
    <cofactor evidence="1">
        <name>FMN</name>
        <dbReference type="ChEBI" id="CHEBI:58210"/>
    </cofactor>
</comment>
<sequence>MSLTNETKPRKFYYLLHPRPVVVIITQCPEGKVNAMPASWITPVSEDPPTIAISIDKSSFTSECLKHSNEATINIPSLNHVELLYKLGTVSGREVDKVSEFKLKLIKSKMISTPRWADAIGWLEAKVNRYIDIGDVRLYIFEIIEYGIRKDVGSEWGWNTYKANLVHHGIGKGFYTIGRLIIAK</sequence>
<dbReference type="EMBL" id="DRZI01000286">
    <property type="protein sequence ID" value="HHP82338.1"/>
    <property type="molecule type" value="Genomic_DNA"/>
</dbReference>
<feature type="domain" description="Flavin reductase like" evidence="4">
    <location>
        <begin position="15"/>
        <end position="158"/>
    </location>
</feature>
<evidence type="ECO:0000256" key="1">
    <source>
        <dbReference type="ARBA" id="ARBA00001917"/>
    </source>
</evidence>
<comment type="caution">
    <text evidence="5">The sequence shown here is derived from an EMBL/GenBank/DDBJ whole genome shotgun (WGS) entry which is preliminary data.</text>
</comment>
<name>A0A7C5TGV8_9CREN</name>
<dbReference type="SMART" id="SM00903">
    <property type="entry name" value="Flavin_Reduct"/>
    <property type="match status" value="1"/>
</dbReference>
<proteinExistence type="inferred from homology"/>
<gene>
    <name evidence="5" type="ORF">ENM84_06715</name>
</gene>
<evidence type="ECO:0000256" key="2">
    <source>
        <dbReference type="ARBA" id="ARBA00022630"/>
    </source>
</evidence>
<protein>
    <submittedName>
        <fullName evidence="5">Flavin reductase family protein</fullName>
    </submittedName>
</protein>
<comment type="similarity">
    <text evidence="3">Belongs to the flavoredoxin family.</text>
</comment>
<dbReference type="Gene3D" id="2.30.110.10">
    <property type="entry name" value="Electron Transport, Fmn-binding Protein, Chain A"/>
    <property type="match status" value="1"/>
</dbReference>
<dbReference type="PANTHER" id="PTHR43567">
    <property type="entry name" value="FLAVOREDOXIN-RELATED-RELATED"/>
    <property type="match status" value="1"/>
</dbReference>
<dbReference type="Pfam" id="PF01613">
    <property type="entry name" value="Flavin_Reduct"/>
    <property type="match status" value="1"/>
</dbReference>
<evidence type="ECO:0000259" key="4">
    <source>
        <dbReference type="SMART" id="SM00903"/>
    </source>
</evidence>
<keyword evidence="2" id="KW-0285">Flavoprotein</keyword>
<dbReference type="GO" id="GO:0010181">
    <property type="term" value="F:FMN binding"/>
    <property type="evidence" value="ECO:0007669"/>
    <property type="project" value="InterPro"/>
</dbReference>
<dbReference type="PANTHER" id="PTHR43567:SF1">
    <property type="entry name" value="FLAVOREDOXIN"/>
    <property type="match status" value="1"/>
</dbReference>
<evidence type="ECO:0000313" key="5">
    <source>
        <dbReference type="EMBL" id="HHP82338.1"/>
    </source>
</evidence>